<dbReference type="HOGENOM" id="CLU_028747_0_0_1"/>
<evidence type="ECO:0000256" key="1">
    <source>
        <dbReference type="ARBA" id="ARBA00022468"/>
    </source>
</evidence>
<name>H8ZDM9_NEMA1</name>
<evidence type="ECO:0000313" key="4">
    <source>
        <dbReference type="EMBL" id="EHY65254.1"/>
    </source>
</evidence>
<dbReference type="GO" id="GO:0005096">
    <property type="term" value="F:GTPase activator activity"/>
    <property type="evidence" value="ECO:0007669"/>
    <property type="project" value="UniProtKB-KW"/>
</dbReference>
<keyword evidence="1" id="KW-0343">GTPase activation</keyword>
<protein>
    <recommendedName>
        <fullName evidence="5">Ran GTPase-activating protein 1</fullName>
    </recommendedName>
</protein>
<dbReference type="Gene3D" id="3.80.10.10">
    <property type="entry name" value="Ribonuclease Inhibitor"/>
    <property type="match status" value="1"/>
</dbReference>
<dbReference type="GO" id="GO:0005634">
    <property type="term" value="C:nucleus"/>
    <property type="evidence" value="ECO:0007669"/>
    <property type="project" value="TreeGrafter"/>
</dbReference>
<keyword evidence="2" id="KW-0433">Leucine-rich repeat</keyword>
<dbReference type="GO" id="GO:0048471">
    <property type="term" value="C:perinuclear region of cytoplasm"/>
    <property type="evidence" value="ECO:0007669"/>
    <property type="project" value="TreeGrafter"/>
</dbReference>
<reference evidence="4" key="1">
    <citation type="submission" date="2011-03" db="EMBL/GenBank/DDBJ databases">
        <title>The Genome Sequence of Nematocida sp1 strain ERTm2.</title>
        <authorList>
            <consortium name="The Broad Institute Genome Sequencing Platform"/>
            <consortium name="The Broad Institute Genome Sequencing Center for Infectious Disease"/>
            <person name="Cuomo C."/>
            <person name="Troemel E."/>
            <person name="Young S.K."/>
            <person name="Zeng Q."/>
            <person name="Gargeya S."/>
            <person name="Fitzgerald M."/>
            <person name="Haas B."/>
            <person name="Abouelleil A."/>
            <person name="Alvarado L."/>
            <person name="Arachchi H.M."/>
            <person name="Berlin A."/>
            <person name="Brown A."/>
            <person name="Chapman S.B."/>
            <person name="Chen Z."/>
            <person name="Dunbar C."/>
            <person name="Freedman E."/>
            <person name="Gearin G."/>
            <person name="Gellesch M."/>
            <person name="Goldberg J."/>
            <person name="Griggs A."/>
            <person name="Gujja S."/>
            <person name="Heilman E.R."/>
            <person name="Heiman D."/>
            <person name="Howarth C."/>
            <person name="Larson L."/>
            <person name="Lui A."/>
            <person name="MacDonald P.J.P."/>
            <person name="Mehta T."/>
            <person name="Montmayeur A."/>
            <person name="Murphy C."/>
            <person name="Neiman D."/>
            <person name="Pearson M."/>
            <person name="Priest M."/>
            <person name="Roberts A."/>
            <person name="Saif S."/>
            <person name="Shea T."/>
            <person name="Shenoy N."/>
            <person name="Sisk P."/>
            <person name="Stolte C."/>
            <person name="Sykes S."/>
            <person name="White J."/>
            <person name="Yandava C."/>
            <person name="Wortman J."/>
            <person name="Nusbaum C."/>
            <person name="Birren B."/>
        </authorList>
    </citation>
    <scope>NUCLEOTIDE SEQUENCE</scope>
    <source>
        <strain evidence="4">ERTm2</strain>
    </source>
</reference>
<dbReference type="AlphaFoldDB" id="H8ZDM9"/>
<dbReference type="GO" id="GO:0031267">
    <property type="term" value="F:small GTPase binding"/>
    <property type="evidence" value="ECO:0007669"/>
    <property type="project" value="TreeGrafter"/>
</dbReference>
<dbReference type="PANTHER" id="PTHR24113">
    <property type="entry name" value="RAN GTPASE-ACTIVATING PROTEIN 1"/>
    <property type="match status" value="1"/>
</dbReference>
<gene>
    <name evidence="4" type="ORF">NERG_01700</name>
</gene>
<dbReference type="GO" id="GO:0005829">
    <property type="term" value="C:cytosol"/>
    <property type="evidence" value="ECO:0007669"/>
    <property type="project" value="TreeGrafter"/>
</dbReference>
<evidence type="ECO:0000256" key="2">
    <source>
        <dbReference type="ARBA" id="ARBA00022614"/>
    </source>
</evidence>
<dbReference type="InterPro" id="IPR001611">
    <property type="entry name" value="Leu-rich_rpt"/>
</dbReference>
<dbReference type="GO" id="GO:0006913">
    <property type="term" value="P:nucleocytoplasmic transport"/>
    <property type="evidence" value="ECO:0007669"/>
    <property type="project" value="TreeGrafter"/>
</dbReference>
<dbReference type="InterPro" id="IPR032675">
    <property type="entry name" value="LRR_dom_sf"/>
</dbReference>
<evidence type="ECO:0000256" key="3">
    <source>
        <dbReference type="ARBA" id="ARBA00022737"/>
    </source>
</evidence>
<evidence type="ECO:0008006" key="5">
    <source>
        <dbReference type="Google" id="ProtNLM"/>
    </source>
</evidence>
<sequence>MQIISIAEEKKMYNTVEDVQDLVERIKESAATLKGIDLSENSFSPEALEQVLIELSKIEEIETVIFKGIFTQRVKEQVYPSLQSIVKYITPLKKIVYFDISDNALSFNGMEILAPMIEKMHVLKHLVMNNNGIGIDGGVFLAKALENLSKESTALESLEVGRNRLEESATKLGKALELFPCLDSLKIYQNSINTINIGNLLTSLGCLSMRILDISDNFLLEYGSKVLSESMKNWPIEYMNIADCMMSDKGLAVFEDALVEHISVQGELISEKEIDMSYNDITEESVDILRSIVRKSNDTKLVLTGNEIGKQEMQ</sequence>
<keyword evidence="3" id="KW-0677">Repeat</keyword>
<dbReference type="InterPro" id="IPR027038">
    <property type="entry name" value="RanGap"/>
</dbReference>
<proteinExistence type="predicted"/>
<dbReference type="STRING" id="944018.H8ZDM9"/>
<dbReference type="Pfam" id="PF13516">
    <property type="entry name" value="LRR_6"/>
    <property type="match status" value="1"/>
</dbReference>
<dbReference type="PANTHER" id="PTHR24113:SF12">
    <property type="entry name" value="RAN GTPASE-ACTIVATING PROTEIN 1"/>
    <property type="match status" value="1"/>
</dbReference>
<organism evidence="4">
    <name type="scientific">Nematocida ausubeli (strain ATCC PRA-371 / ERTm2)</name>
    <name type="common">Nematode killer fungus</name>
    <dbReference type="NCBI Taxonomy" id="1913371"/>
    <lineage>
        <taxon>Eukaryota</taxon>
        <taxon>Fungi</taxon>
        <taxon>Fungi incertae sedis</taxon>
        <taxon>Microsporidia</taxon>
        <taxon>Nematocida</taxon>
    </lineage>
</organism>
<dbReference type="SMART" id="SM00368">
    <property type="entry name" value="LRR_RI"/>
    <property type="match status" value="4"/>
</dbReference>
<dbReference type="EMBL" id="JH604636">
    <property type="protein sequence ID" value="EHY65254.1"/>
    <property type="molecule type" value="Genomic_DNA"/>
</dbReference>
<dbReference type="SUPFAM" id="SSF52047">
    <property type="entry name" value="RNI-like"/>
    <property type="match status" value="1"/>
</dbReference>
<dbReference type="Proteomes" id="UP000005622">
    <property type="component" value="Unassembled WGS sequence"/>
</dbReference>
<accession>H8ZDM9</accession>